<dbReference type="STRING" id="1218508.JG29_12490"/>
<sequence>MTKIKIVYASMTGNDEDIADILSEDFEEAGMQVDLSEISQTDVADYLQADVCIMVSYTYSDGLEGNIPDEGLDFYHDLLESDLSNKIFGVCGSGDTFYPEFCVAVDQFEKAFLQAHARQGAKSVKIELAPNNDDIVKLDHFAQTIVENCQ</sequence>
<dbReference type="HOGENOM" id="CLU_051402_4_2_9"/>
<evidence type="ECO:0000313" key="9">
    <source>
        <dbReference type="EMBL" id="KJY48837.1"/>
    </source>
</evidence>
<dbReference type="GO" id="GO:0010181">
    <property type="term" value="F:FMN binding"/>
    <property type="evidence" value="ECO:0007669"/>
    <property type="project" value="InterPro"/>
</dbReference>
<dbReference type="PANTHER" id="PTHR42809:SF1">
    <property type="entry name" value="FLAVODOXIN 1"/>
    <property type="match status" value="1"/>
</dbReference>
<evidence type="ECO:0000256" key="5">
    <source>
        <dbReference type="ARBA" id="ARBA00022630"/>
    </source>
</evidence>
<dbReference type="PROSITE" id="PS50902">
    <property type="entry name" value="FLAVODOXIN_LIKE"/>
    <property type="match status" value="1"/>
</dbReference>
<comment type="caution">
    <text evidence="9">The sequence shown here is derived from an EMBL/GenBank/DDBJ whole genome shotgun (WGS) entry which is preliminary data.</text>
</comment>
<comment type="function">
    <text evidence="2">Low-potential electron donor to a number of redox enzymes.</text>
</comment>
<dbReference type="Gene3D" id="3.40.50.360">
    <property type="match status" value="1"/>
</dbReference>
<dbReference type="NCBIfam" id="NF005587">
    <property type="entry name" value="PRK07308.1"/>
    <property type="match status" value="1"/>
</dbReference>
<keyword evidence="10" id="KW-1185">Reference proteome</keyword>
<evidence type="ECO:0000256" key="7">
    <source>
        <dbReference type="ARBA" id="ARBA00022982"/>
    </source>
</evidence>
<dbReference type="InterPro" id="IPR008254">
    <property type="entry name" value="Flavodoxin/NO_synth"/>
</dbReference>
<evidence type="ECO:0000256" key="3">
    <source>
        <dbReference type="ARBA" id="ARBA00005267"/>
    </source>
</evidence>
<proteinExistence type="inferred from homology"/>
<reference evidence="9 10" key="1">
    <citation type="submission" date="2014-12" db="EMBL/GenBank/DDBJ databases">
        <title>Comparative genomics of the lactic acid bacteria isolated from the honey bee gut.</title>
        <authorList>
            <person name="Ellegaard K.M."/>
            <person name="Tamarit D."/>
            <person name="Javelind E."/>
            <person name="Olofsson T."/>
            <person name="Andersson S.G."/>
            <person name="Vasquez A."/>
        </authorList>
    </citation>
    <scope>NUCLEOTIDE SEQUENCE [LARGE SCALE GENOMIC DNA]</scope>
    <source>
        <strain evidence="9 10">Hon2</strain>
    </source>
</reference>
<evidence type="ECO:0000256" key="4">
    <source>
        <dbReference type="ARBA" id="ARBA00022448"/>
    </source>
</evidence>
<comment type="similarity">
    <text evidence="3">Belongs to the flavodoxin family.</text>
</comment>
<evidence type="ECO:0000256" key="2">
    <source>
        <dbReference type="ARBA" id="ARBA00003297"/>
    </source>
</evidence>
<dbReference type="EMBL" id="JXBZ01000008">
    <property type="protein sequence ID" value="KJY48837.1"/>
    <property type="molecule type" value="Genomic_DNA"/>
</dbReference>
<comment type="cofactor">
    <cofactor evidence="1">
        <name>FMN</name>
        <dbReference type="ChEBI" id="CHEBI:58210"/>
    </cofactor>
</comment>
<keyword evidence="5" id="KW-0285">Flavoprotein</keyword>
<keyword evidence="7" id="KW-0249">Electron transport</keyword>
<gene>
    <name evidence="9" type="ORF">JG29_12490</name>
</gene>
<evidence type="ECO:0000259" key="8">
    <source>
        <dbReference type="PROSITE" id="PS50902"/>
    </source>
</evidence>
<dbReference type="Pfam" id="PF00258">
    <property type="entry name" value="Flavodoxin_1"/>
    <property type="match status" value="1"/>
</dbReference>
<dbReference type="SUPFAM" id="SSF52218">
    <property type="entry name" value="Flavoproteins"/>
    <property type="match status" value="1"/>
</dbReference>
<dbReference type="GO" id="GO:0016651">
    <property type="term" value="F:oxidoreductase activity, acting on NAD(P)H"/>
    <property type="evidence" value="ECO:0007669"/>
    <property type="project" value="UniProtKB-ARBA"/>
</dbReference>
<dbReference type="InterPro" id="IPR029039">
    <property type="entry name" value="Flavoprotein-like_sf"/>
</dbReference>
<organism evidence="9 10">
    <name type="scientific">Bombilactobacillus mellis</name>
    <dbReference type="NCBI Taxonomy" id="1218508"/>
    <lineage>
        <taxon>Bacteria</taxon>
        <taxon>Bacillati</taxon>
        <taxon>Bacillota</taxon>
        <taxon>Bacilli</taxon>
        <taxon>Lactobacillales</taxon>
        <taxon>Lactobacillaceae</taxon>
        <taxon>Bombilactobacillus</taxon>
    </lineage>
</organism>
<keyword evidence="6" id="KW-0288">FMN</keyword>
<dbReference type="PANTHER" id="PTHR42809">
    <property type="entry name" value="FLAVODOXIN 2"/>
    <property type="match status" value="1"/>
</dbReference>
<dbReference type="InterPro" id="IPR050619">
    <property type="entry name" value="Flavodoxin"/>
</dbReference>
<dbReference type="OrthoDB" id="9790745at2"/>
<dbReference type="PATRIC" id="fig|1218508.4.peg.1237"/>
<protein>
    <submittedName>
        <fullName evidence="9">Flavodoxin</fullName>
    </submittedName>
</protein>
<feature type="domain" description="Flavodoxin-like" evidence="8">
    <location>
        <begin position="4"/>
        <end position="146"/>
    </location>
</feature>
<evidence type="ECO:0000313" key="10">
    <source>
        <dbReference type="Proteomes" id="UP000033695"/>
    </source>
</evidence>
<accession>A0A0F4KQ91</accession>
<name>A0A0F4KQ91_9LACO</name>
<evidence type="ECO:0000256" key="1">
    <source>
        <dbReference type="ARBA" id="ARBA00001917"/>
    </source>
</evidence>
<dbReference type="RefSeq" id="WP_045923090.1">
    <property type="nucleotide sequence ID" value="NZ_JAAEDZ010000001.1"/>
</dbReference>
<dbReference type="AlphaFoldDB" id="A0A0F4KQ91"/>
<dbReference type="Proteomes" id="UP000033695">
    <property type="component" value="Unassembled WGS sequence"/>
</dbReference>
<keyword evidence="4" id="KW-0813">Transport</keyword>
<evidence type="ECO:0000256" key="6">
    <source>
        <dbReference type="ARBA" id="ARBA00022643"/>
    </source>
</evidence>